<name>A0A1E4S9D0_CYBJN</name>
<dbReference type="PANTHER" id="PTHR14614">
    <property type="entry name" value="HEPATOCELLULAR CARCINOMA-ASSOCIATED ANTIGEN"/>
    <property type="match status" value="1"/>
</dbReference>
<dbReference type="Pfam" id="PF10294">
    <property type="entry name" value="Methyltransf_16"/>
    <property type="match status" value="1"/>
</dbReference>
<dbReference type="OrthoDB" id="194386at2759"/>
<dbReference type="SUPFAM" id="SSF53335">
    <property type="entry name" value="S-adenosyl-L-methionine-dependent methyltransferases"/>
    <property type="match status" value="1"/>
</dbReference>
<accession>A0A1E4S9D0</accession>
<dbReference type="EMBL" id="KV453925">
    <property type="protein sequence ID" value="ODV76119.1"/>
    <property type="molecule type" value="Genomic_DNA"/>
</dbReference>
<dbReference type="Proteomes" id="UP000094389">
    <property type="component" value="Unassembled WGS sequence"/>
</dbReference>
<dbReference type="GeneID" id="30987904"/>
<dbReference type="RefSeq" id="XP_020073158.1">
    <property type="nucleotide sequence ID" value="XM_020213508.1"/>
</dbReference>
<dbReference type="InterPro" id="IPR029063">
    <property type="entry name" value="SAM-dependent_MTases_sf"/>
</dbReference>
<gene>
    <name evidence="1" type="ORF">CYBJADRAFT_160111</name>
</gene>
<sequence length="252" mass="28319">MSQSLFKRLSEEDQDEYYELFGEIVMCKPHLATDLDLIRYNINNGTHVYIREAPRVISGSGTTGLRTWEAALFMSNWLLSTYSQELVGKRVLELGTGTGLVSLALLKDRTEVSSLTITDGDSNLIDSLSTNFKLNEIPYPSPRINCHSLWWGQDDVPSSDVILAADVTYDSSVIPSLVQCISDGFRNGAQIALVAATVRNEETLRAFEEELNAQRIRWSIVEECKDPSQLAQTVWYPKVSPEIKLYGLYNDK</sequence>
<protein>
    <submittedName>
        <fullName evidence="1">Uncharacterized protein</fullName>
    </submittedName>
</protein>
<keyword evidence="2" id="KW-1185">Reference proteome</keyword>
<dbReference type="OMA" id="MYVTDGD"/>
<organism evidence="1 2">
    <name type="scientific">Cyberlindnera jadinii (strain ATCC 18201 / CBS 1600 / BCRC 20928 / JCM 3617 / NBRC 0987 / NRRL Y-1542)</name>
    <name type="common">Torula yeast</name>
    <name type="synonym">Candida utilis</name>
    <dbReference type="NCBI Taxonomy" id="983966"/>
    <lineage>
        <taxon>Eukaryota</taxon>
        <taxon>Fungi</taxon>
        <taxon>Dikarya</taxon>
        <taxon>Ascomycota</taxon>
        <taxon>Saccharomycotina</taxon>
        <taxon>Saccharomycetes</taxon>
        <taxon>Phaffomycetales</taxon>
        <taxon>Phaffomycetaceae</taxon>
        <taxon>Cyberlindnera</taxon>
    </lineage>
</organism>
<evidence type="ECO:0000313" key="2">
    <source>
        <dbReference type="Proteomes" id="UP000094389"/>
    </source>
</evidence>
<dbReference type="GO" id="GO:0005737">
    <property type="term" value="C:cytoplasm"/>
    <property type="evidence" value="ECO:0007669"/>
    <property type="project" value="TreeGrafter"/>
</dbReference>
<reference evidence="1 2" key="1">
    <citation type="journal article" date="2016" name="Proc. Natl. Acad. Sci. U.S.A.">
        <title>Comparative genomics of biotechnologically important yeasts.</title>
        <authorList>
            <person name="Riley R."/>
            <person name="Haridas S."/>
            <person name="Wolfe K.H."/>
            <person name="Lopes M.R."/>
            <person name="Hittinger C.T."/>
            <person name="Goeker M."/>
            <person name="Salamov A.A."/>
            <person name="Wisecaver J.H."/>
            <person name="Long T.M."/>
            <person name="Calvey C.H."/>
            <person name="Aerts A.L."/>
            <person name="Barry K.W."/>
            <person name="Choi C."/>
            <person name="Clum A."/>
            <person name="Coughlan A.Y."/>
            <person name="Deshpande S."/>
            <person name="Douglass A.P."/>
            <person name="Hanson S.J."/>
            <person name="Klenk H.-P."/>
            <person name="LaButti K.M."/>
            <person name="Lapidus A."/>
            <person name="Lindquist E.A."/>
            <person name="Lipzen A.M."/>
            <person name="Meier-Kolthoff J.P."/>
            <person name="Ohm R.A."/>
            <person name="Otillar R.P."/>
            <person name="Pangilinan J.L."/>
            <person name="Peng Y."/>
            <person name="Rokas A."/>
            <person name="Rosa C.A."/>
            <person name="Scheuner C."/>
            <person name="Sibirny A.A."/>
            <person name="Slot J.C."/>
            <person name="Stielow J.B."/>
            <person name="Sun H."/>
            <person name="Kurtzman C.P."/>
            <person name="Blackwell M."/>
            <person name="Grigoriev I.V."/>
            <person name="Jeffries T.W."/>
        </authorList>
    </citation>
    <scope>NUCLEOTIDE SEQUENCE [LARGE SCALE GENOMIC DNA]</scope>
    <source>
        <strain evidence="2">ATCC 18201 / CBS 1600 / BCRC 20928 / JCM 3617 / NBRC 0987 / NRRL Y-1542</strain>
    </source>
</reference>
<dbReference type="InterPro" id="IPR019410">
    <property type="entry name" value="Methyltransf_16"/>
</dbReference>
<proteinExistence type="predicted"/>
<evidence type="ECO:0000313" key="1">
    <source>
        <dbReference type="EMBL" id="ODV76119.1"/>
    </source>
</evidence>
<dbReference type="AlphaFoldDB" id="A0A1E4S9D0"/>
<dbReference type="Gene3D" id="3.40.50.150">
    <property type="entry name" value="Vaccinia Virus protein VP39"/>
    <property type="match status" value="1"/>
</dbReference>
<dbReference type="PANTHER" id="PTHR14614:SF130">
    <property type="entry name" value="PROTEIN-LYSINE N-METHYLTRANSFERASE EEF2KMT"/>
    <property type="match status" value="1"/>
</dbReference>
<dbReference type="GO" id="GO:0008757">
    <property type="term" value="F:S-adenosylmethionine-dependent methyltransferase activity"/>
    <property type="evidence" value="ECO:0007669"/>
    <property type="project" value="UniProtKB-ARBA"/>
</dbReference>
<dbReference type="STRING" id="983966.A0A1E4S9D0"/>